<dbReference type="Pfam" id="PF05405">
    <property type="entry name" value="Mt_ATP-synt_B"/>
    <property type="match status" value="1"/>
</dbReference>
<keyword evidence="10 13" id="KW-0472">Membrane</keyword>
<reference evidence="14" key="1">
    <citation type="submission" date="2025-08" db="UniProtKB">
        <authorList>
            <consortium name="Ensembl"/>
        </authorList>
    </citation>
    <scope>IDENTIFICATION</scope>
</reference>
<dbReference type="GO" id="GO:0005743">
    <property type="term" value="C:mitochondrial inner membrane"/>
    <property type="evidence" value="ECO:0007669"/>
    <property type="project" value="UniProtKB-SubCell"/>
</dbReference>
<evidence type="ECO:0000256" key="9">
    <source>
        <dbReference type="ARBA" id="ARBA00023128"/>
    </source>
</evidence>
<name>A0A3Q0R8Y7_AMPCI</name>
<dbReference type="GeneTree" id="ENSGT00390000001958"/>
<evidence type="ECO:0000256" key="4">
    <source>
        <dbReference type="ARBA" id="ARBA00022781"/>
    </source>
</evidence>
<reference evidence="14" key="2">
    <citation type="submission" date="2025-09" db="UniProtKB">
        <authorList>
            <consortium name="Ensembl"/>
        </authorList>
    </citation>
    <scope>IDENTIFICATION</scope>
</reference>
<organism evidence="14 15">
    <name type="scientific">Amphilophus citrinellus</name>
    <name type="common">Midas cichlid</name>
    <name type="synonym">Cichlasoma citrinellum</name>
    <dbReference type="NCBI Taxonomy" id="61819"/>
    <lineage>
        <taxon>Eukaryota</taxon>
        <taxon>Metazoa</taxon>
        <taxon>Chordata</taxon>
        <taxon>Craniata</taxon>
        <taxon>Vertebrata</taxon>
        <taxon>Euteleostomi</taxon>
        <taxon>Actinopterygii</taxon>
        <taxon>Neopterygii</taxon>
        <taxon>Teleostei</taxon>
        <taxon>Neoteleostei</taxon>
        <taxon>Acanthomorphata</taxon>
        <taxon>Ovalentaria</taxon>
        <taxon>Cichlomorphae</taxon>
        <taxon>Cichliformes</taxon>
        <taxon>Cichlidae</taxon>
        <taxon>New World cichlids</taxon>
        <taxon>Cichlasomatinae</taxon>
        <taxon>Heroini</taxon>
        <taxon>Amphilophus</taxon>
    </lineage>
</organism>
<evidence type="ECO:0000256" key="3">
    <source>
        <dbReference type="ARBA" id="ARBA00022547"/>
    </source>
</evidence>
<dbReference type="PANTHER" id="PTHR12733:SF3">
    <property type="entry name" value="ATP SYNTHASE F(0) COMPLEX SUBUNIT B1, MITOCHONDRIAL"/>
    <property type="match status" value="1"/>
</dbReference>
<keyword evidence="15" id="KW-1185">Reference proteome</keyword>
<evidence type="ECO:0000256" key="2">
    <source>
        <dbReference type="ARBA" id="ARBA00022448"/>
    </source>
</evidence>
<comment type="similarity">
    <text evidence="1 13">Belongs to the eukaryotic ATPase B chain family.</text>
</comment>
<keyword evidence="4 13" id="KW-0375">Hydrogen ion transport</keyword>
<evidence type="ECO:0000256" key="6">
    <source>
        <dbReference type="ARBA" id="ARBA00022946"/>
    </source>
</evidence>
<dbReference type="AlphaFoldDB" id="A0A3Q0R8Y7"/>
<comment type="subunit">
    <text evidence="12">Component of the ATP synthase complex composed at least of ATP5F1A/subunit alpha, ATP5F1B/subunit beta, ATP5MC1/subunit c (homooctomer), MT-ATP6/subunit a, MT-ATP8/subunit 8, ATP5ME/subunit e, ATP5MF/subunit f, ATP5MG/subunit g, ATP5MK/subunit k, ATP5MJ/subunit j, ATP5F1C/subunit gamma, ATP5F1D/subunit delta, ATP5F1E/subunit epsilon, ATP5PF/subunit F6, ATP5PB/subunit b, ATP5PD/subunit d, ATP5PO/subunit OSCP. ATP synthase complex consists of a soluble F(1) head domain (subunits alpha(3) and beta(3)) - the catalytic core - and a membrane F(0) domain - the membrane proton channel (subunits c, a, 8, e, f, g, k and j). These two domains are linked by a central stalk (subunits gamma, delta, and epsilon) rotating inside the F1 region and a stationary peripheral stalk (subunits F6, b, d, and OSCP).</text>
</comment>
<keyword evidence="3 13" id="KW-0138">CF(0)</keyword>
<sequence>MCFPHFIRQDEIHIQLEGSVNLCLCTQCPLEGVFTQTTPQARALLYSRVVSRGFLACPPSLRVVHASRCLHTSSQSLAPVPPLPEKGGKVRHGIIPEELFQLLYPKTGVTGVKTNLILFLSELISYLSQSIQSKLISLGSGDKLMCFPHFIRQDGVRTEHTERPSYNTGIQEFHIKVTCLLSSCQNNVAMLLETNYRERLHMVTNEVKRRLDYQIALQDLHRRMEQEHMINWVEKSVVSSITPQQEKESIAKCITDLKALAKTTQAKATA</sequence>
<dbReference type="Gene3D" id="1.20.5.2210">
    <property type="match status" value="1"/>
</dbReference>
<evidence type="ECO:0000256" key="7">
    <source>
        <dbReference type="ARBA" id="ARBA00022990"/>
    </source>
</evidence>
<evidence type="ECO:0000256" key="10">
    <source>
        <dbReference type="ARBA" id="ARBA00023136"/>
    </source>
</evidence>
<comment type="function">
    <text evidence="11 13">Subunit b, of the mitochondrial membrane ATP synthase complex (F(1)F(0) ATP synthase or Complex V) that produces ATP from ADP in the presence of a proton gradient across the membrane which is generated by electron transport complexes of the respiratory chain. ATP synthase complex consist of a soluble F(1) head domain - the catalytic core - and a membrane F(1) domain - the membrane proton channel. These two domains are linked by a central stalk rotating inside the F(1) region and a stationary peripheral stalk. During catalysis, ATP synthesis in the catalytic domain of F(1) is coupled via a rotary mechanism of the central stalk subunits to proton translocation. In vivo, can only synthesize ATP although its ATP hydrolase activity can be activated artificially in vitro. Part of the complex F(0) domain. Part of the complex F(0) domain and the peripheric stalk, which acts as a stator to hold the catalytic alpha(3)beta(3) subcomplex and subunit a/ATP6 static relative to the rotary elements.</text>
</comment>
<dbReference type="FunFam" id="1.20.5.2210:FF:000001">
    <property type="entry name" value="ATP synthase F(0) complex subunit B1, mitochondrial"/>
    <property type="match status" value="1"/>
</dbReference>
<evidence type="ECO:0000313" key="14">
    <source>
        <dbReference type="Ensembl" id="ENSACIP00000007026.1"/>
    </source>
</evidence>
<dbReference type="GO" id="GO:0045259">
    <property type="term" value="C:proton-transporting ATP synthase complex"/>
    <property type="evidence" value="ECO:0007669"/>
    <property type="project" value="UniProtKB-KW"/>
</dbReference>
<evidence type="ECO:0000256" key="5">
    <source>
        <dbReference type="ARBA" id="ARBA00022792"/>
    </source>
</evidence>
<comment type="subcellular location">
    <subcellularLocation>
        <location evidence="13">Mitochondrion</location>
    </subcellularLocation>
    <subcellularLocation>
        <location evidence="13">Mitochondrion inner membrane</location>
    </subcellularLocation>
</comment>
<keyword evidence="6" id="KW-0809">Transit peptide</keyword>
<dbReference type="STRING" id="61819.ENSACIP00000007026"/>
<dbReference type="InterPro" id="IPR013837">
    <property type="entry name" value="ATP_synth_F0_suB"/>
</dbReference>
<dbReference type="GO" id="GO:0046933">
    <property type="term" value="F:proton-transporting ATP synthase activity, rotational mechanism"/>
    <property type="evidence" value="ECO:0007669"/>
    <property type="project" value="TreeGrafter"/>
</dbReference>
<dbReference type="PANTHER" id="PTHR12733">
    <property type="entry name" value="MITOCHONDRIAL ATP SYNTHASE B CHAIN"/>
    <property type="match status" value="1"/>
</dbReference>
<keyword evidence="9 13" id="KW-0496">Mitochondrion</keyword>
<evidence type="ECO:0000313" key="15">
    <source>
        <dbReference type="Proteomes" id="UP000261340"/>
    </source>
</evidence>
<dbReference type="SUPFAM" id="SSF161060">
    <property type="entry name" value="ATP synthase B chain-like"/>
    <property type="match status" value="1"/>
</dbReference>
<dbReference type="InterPro" id="IPR008688">
    <property type="entry name" value="ATP_synth_Bsub_B/MI25"/>
</dbReference>
<dbReference type="Ensembl" id="ENSACIT00000007238.1">
    <property type="protein sequence ID" value="ENSACIP00000007026.1"/>
    <property type="gene ID" value="ENSACIG00000005414.1"/>
</dbReference>
<evidence type="ECO:0000256" key="13">
    <source>
        <dbReference type="RuleBase" id="RU368017"/>
    </source>
</evidence>
<evidence type="ECO:0000256" key="12">
    <source>
        <dbReference type="ARBA" id="ARBA00064647"/>
    </source>
</evidence>
<protein>
    <recommendedName>
        <fullName evidence="13">ATP synthase subunit b</fullName>
    </recommendedName>
</protein>
<keyword evidence="7" id="KW-0007">Acetylation</keyword>
<evidence type="ECO:0000256" key="1">
    <source>
        <dbReference type="ARBA" id="ARBA00007479"/>
    </source>
</evidence>
<accession>A0A3Q0R8Y7</accession>
<evidence type="ECO:0000256" key="8">
    <source>
        <dbReference type="ARBA" id="ARBA00023065"/>
    </source>
</evidence>
<proteinExistence type="inferred from homology"/>
<evidence type="ECO:0000256" key="11">
    <source>
        <dbReference type="ARBA" id="ARBA00055529"/>
    </source>
</evidence>
<keyword evidence="5 13" id="KW-0999">Mitochondrion inner membrane</keyword>
<comment type="subunit">
    <text evidence="13">F-type ATPases have 2 components, CF(1) - the catalytic core - and CF(0) - the membrane proton channel. CF(1) and CF(0) have multiple subunits.</text>
</comment>
<dbReference type="Proteomes" id="UP000261340">
    <property type="component" value="Unplaced"/>
</dbReference>
<keyword evidence="2 13" id="KW-0813">Transport</keyword>
<keyword evidence="8 13" id="KW-0406">Ion transport</keyword>
<dbReference type="OMA" id="YKETENC"/>